<dbReference type="AlphaFoldDB" id="A0A428S134"/>
<dbReference type="InterPro" id="IPR012337">
    <property type="entry name" value="RNaseH-like_sf"/>
</dbReference>
<gene>
    <name evidence="1" type="ORF">CEP52_016716</name>
</gene>
<organism evidence="1 2">
    <name type="scientific">Fusarium oligoseptatum</name>
    <dbReference type="NCBI Taxonomy" id="2604345"/>
    <lineage>
        <taxon>Eukaryota</taxon>
        <taxon>Fungi</taxon>
        <taxon>Dikarya</taxon>
        <taxon>Ascomycota</taxon>
        <taxon>Pezizomycotina</taxon>
        <taxon>Sordariomycetes</taxon>
        <taxon>Hypocreomycetidae</taxon>
        <taxon>Hypocreales</taxon>
        <taxon>Nectriaceae</taxon>
        <taxon>Fusarium</taxon>
        <taxon>Fusarium solani species complex</taxon>
    </lineage>
</organism>
<reference evidence="1 2" key="1">
    <citation type="submission" date="2017-06" db="EMBL/GenBank/DDBJ databases">
        <title>Comparative genomic analysis of Ambrosia Fusariam Clade fungi.</title>
        <authorList>
            <person name="Stajich J.E."/>
            <person name="Carrillo J."/>
            <person name="Kijimoto T."/>
            <person name="Eskalen A."/>
            <person name="O'Donnell K."/>
            <person name="Kasson M."/>
        </authorList>
    </citation>
    <scope>NUCLEOTIDE SEQUENCE [LARGE SCALE GENOMIC DNA]</scope>
    <source>
        <strain evidence="1 2">NRRL62579</strain>
    </source>
</reference>
<name>A0A428S134_9HYPO</name>
<evidence type="ECO:0000313" key="1">
    <source>
        <dbReference type="EMBL" id="RSL83434.1"/>
    </source>
</evidence>
<dbReference type="Proteomes" id="UP000287144">
    <property type="component" value="Unassembled WGS sequence"/>
</dbReference>
<keyword evidence="2" id="KW-1185">Reference proteome</keyword>
<evidence type="ECO:0000313" key="2">
    <source>
        <dbReference type="Proteomes" id="UP000287144"/>
    </source>
</evidence>
<accession>A0A428S134</accession>
<protein>
    <submittedName>
        <fullName evidence="1">Uncharacterized protein</fullName>
    </submittedName>
</protein>
<dbReference type="EMBL" id="NKCK01000379">
    <property type="protein sequence ID" value="RSL83434.1"/>
    <property type="molecule type" value="Genomic_DNA"/>
</dbReference>
<dbReference type="SUPFAM" id="SSF53098">
    <property type="entry name" value="Ribonuclease H-like"/>
    <property type="match status" value="1"/>
</dbReference>
<proteinExistence type="predicted"/>
<sequence length="306" mass="34154">MNEYDNMTINPIETVGGCINLCRIEEVIDNRGMTMLMNAGWNIISNWMDDVPKISVDSPIIAIPRVSYRLGRRFERIIVQADIIVGMPDDVVVNIDADRPGRRPVRPRGQRVVAAQARDVGRVRPASGGRPGLVSCADAPPFWIVGLDIETREEGGQARQREDPVFIKTRMSEAAVVKAHKIISILSPDFVIIYNGFGFDMKRLAAHSSKVETLGTEYERRRLGNSGTGAVQYVRRDWDSISLANIGMKLGLPPKLDMGVDDMMVEVSEKYDVSKMLIYNARDLDFTRVGDCEFIYMLAGSSRSTI</sequence>
<comment type="caution">
    <text evidence="1">The sequence shown here is derived from an EMBL/GenBank/DDBJ whole genome shotgun (WGS) entry which is preliminary data.</text>
</comment>